<evidence type="ECO:0000313" key="2">
    <source>
        <dbReference type="Proteomes" id="UP000308197"/>
    </source>
</evidence>
<protein>
    <submittedName>
        <fullName evidence="1">Uncharacterized protein</fullName>
    </submittedName>
</protein>
<accession>A0A5C3P8J9</accession>
<sequence>MPRRRRRRRHTTEPRPIQVERKYCDALADEDDYYSELLCPKLIPANGPRFCPQHIRECADSYNIYKDASLRAEELQPCVYGFSRKHKRGGFQRLWEVDEAIEVTGEFIYWAELELDERKTHAYRFYAHGASMCLI</sequence>
<dbReference type="InParanoid" id="A0A5C3P8J9"/>
<reference evidence="1 2" key="1">
    <citation type="journal article" date="2019" name="Nat. Ecol. Evol.">
        <title>Megaphylogeny resolves global patterns of mushroom evolution.</title>
        <authorList>
            <person name="Varga T."/>
            <person name="Krizsan K."/>
            <person name="Foldi C."/>
            <person name="Dima B."/>
            <person name="Sanchez-Garcia M."/>
            <person name="Sanchez-Ramirez S."/>
            <person name="Szollosi G.J."/>
            <person name="Szarkandi J.G."/>
            <person name="Papp V."/>
            <person name="Albert L."/>
            <person name="Andreopoulos W."/>
            <person name="Angelini C."/>
            <person name="Antonin V."/>
            <person name="Barry K.W."/>
            <person name="Bougher N.L."/>
            <person name="Buchanan P."/>
            <person name="Buyck B."/>
            <person name="Bense V."/>
            <person name="Catcheside P."/>
            <person name="Chovatia M."/>
            <person name="Cooper J."/>
            <person name="Damon W."/>
            <person name="Desjardin D."/>
            <person name="Finy P."/>
            <person name="Geml J."/>
            <person name="Haridas S."/>
            <person name="Hughes K."/>
            <person name="Justo A."/>
            <person name="Karasinski D."/>
            <person name="Kautmanova I."/>
            <person name="Kiss B."/>
            <person name="Kocsube S."/>
            <person name="Kotiranta H."/>
            <person name="LaButti K.M."/>
            <person name="Lechner B.E."/>
            <person name="Liimatainen K."/>
            <person name="Lipzen A."/>
            <person name="Lukacs Z."/>
            <person name="Mihaltcheva S."/>
            <person name="Morgado L.N."/>
            <person name="Niskanen T."/>
            <person name="Noordeloos M.E."/>
            <person name="Ohm R.A."/>
            <person name="Ortiz-Santana B."/>
            <person name="Ovrebo C."/>
            <person name="Racz N."/>
            <person name="Riley R."/>
            <person name="Savchenko A."/>
            <person name="Shiryaev A."/>
            <person name="Soop K."/>
            <person name="Spirin V."/>
            <person name="Szebenyi C."/>
            <person name="Tomsovsky M."/>
            <person name="Tulloss R.E."/>
            <person name="Uehling J."/>
            <person name="Grigoriev I.V."/>
            <person name="Vagvolgyi C."/>
            <person name="Papp T."/>
            <person name="Martin F.M."/>
            <person name="Miettinen O."/>
            <person name="Hibbett D.S."/>
            <person name="Nagy L.G."/>
        </authorList>
    </citation>
    <scope>NUCLEOTIDE SEQUENCE [LARGE SCALE GENOMIC DNA]</scope>
    <source>
        <strain evidence="1 2">HHB13444</strain>
    </source>
</reference>
<organism evidence="1 2">
    <name type="scientific">Polyporus arcularius HHB13444</name>
    <dbReference type="NCBI Taxonomy" id="1314778"/>
    <lineage>
        <taxon>Eukaryota</taxon>
        <taxon>Fungi</taxon>
        <taxon>Dikarya</taxon>
        <taxon>Basidiomycota</taxon>
        <taxon>Agaricomycotina</taxon>
        <taxon>Agaricomycetes</taxon>
        <taxon>Polyporales</taxon>
        <taxon>Polyporaceae</taxon>
        <taxon>Polyporus</taxon>
    </lineage>
</organism>
<name>A0A5C3P8J9_9APHY</name>
<dbReference type="AlphaFoldDB" id="A0A5C3P8J9"/>
<keyword evidence="2" id="KW-1185">Reference proteome</keyword>
<dbReference type="EMBL" id="ML211265">
    <property type="protein sequence ID" value="TFK85239.1"/>
    <property type="molecule type" value="Genomic_DNA"/>
</dbReference>
<evidence type="ECO:0000313" key="1">
    <source>
        <dbReference type="EMBL" id="TFK85239.1"/>
    </source>
</evidence>
<gene>
    <name evidence="1" type="ORF">K466DRAFT_588271</name>
</gene>
<proteinExistence type="predicted"/>
<dbReference type="Proteomes" id="UP000308197">
    <property type="component" value="Unassembled WGS sequence"/>
</dbReference>